<dbReference type="GeneID" id="12486962"/>
<dbReference type="EMBL" id="GQ339576">
    <property type="protein sequence ID" value="ACT36197.1"/>
    <property type="molecule type" value="Genomic_DNA"/>
</dbReference>
<keyword evidence="2" id="KW-0255">Endonuclease</keyword>
<dbReference type="Gene3D" id="3.10.28.10">
    <property type="entry name" value="Homing endonucleases"/>
    <property type="match status" value="1"/>
</dbReference>
<reference evidence="2" key="1">
    <citation type="submission" date="2009-06" db="EMBL/GenBank/DDBJ databases">
        <authorList>
            <person name="Pombert J.-F."/>
            <person name="Keeling P."/>
        </authorList>
    </citation>
    <scope>NUCLEOTIDE SEQUENCE</scope>
    <source>
        <strain evidence="2">ATCC 50920</strain>
    </source>
</reference>
<dbReference type="AlphaFoldDB" id="D3IZX0"/>
<organism evidence="2">
    <name type="scientific">Helicosporidium sp. subsp. Simulium jonesii</name>
    <name type="common">Green alga</name>
    <dbReference type="NCBI Taxonomy" id="145475"/>
    <lineage>
        <taxon>Eukaryota</taxon>
        <taxon>Viridiplantae</taxon>
        <taxon>Chlorophyta</taxon>
        <taxon>core chlorophytes</taxon>
        <taxon>Trebouxiophyceae</taxon>
        <taxon>Chlorellales</taxon>
        <taxon>Chlorellaceae</taxon>
        <taxon>Helicosporidium</taxon>
    </lineage>
</organism>
<dbReference type="SUPFAM" id="SSF55608">
    <property type="entry name" value="Homing endonucleases"/>
    <property type="match status" value="2"/>
</dbReference>
<accession>D3IZX0</accession>
<dbReference type="InterPro" id="IPR027434">
    <property type="entry name" value="Homing_endonucl"/>
</dbReference>
<dbReference type="RefSeq" id="YP_006280970.1">
    <property type="nucleotide sequence ID" value="NC_017841.1"/>
</dbReference>
<feature type="domain" description="Homing endonuclease LAGLIDADG" evidence="1">
    <location>
        <begin position="15"/>
        <end position="70"/>
    </location>
</feature>
<gene>
    <name evidence="2" type="primary">orf166</name>
</gene>
<dbReference type="InterPro" id="IPR051289">
    <property type="entry name" value="LAGLIDADG_Endonuclease"/>
</dbReference>
<name>D3IZX0_HELSJ</name>
<evidence type="ECO:0000313" key="2">
    <source>
        <dbReference type="EMBL" id="ACT36197.1"/>
    </source>
</evidence>
<dbReference type="GO" id="GO:0005739">
    <property type="term" value="C:mitochondrion"/>
    <property type="evidence" value="ECO:0007669"/>
    <property type="project" value="UniProtKB-ARBA"/>
</dbReference>
<keyword evidence="2" id="KW-0540">Nuclease</keyword>
<geneLocation type="mitochondrion" evidence="2"/>
<evidence type="ECO:0000259" key="1">
    <source>
        <dbReference type="Pfam" id="PF00961"/>
    </source>
</evidence>
<keyword evidence="2" id="KW-0496">Mitochondrion</keyword>
<keyword evidence="2" id="KW-0378">Hydrolase</keyword>
<reference evidence="2" key="2">
    <citation type="journal article" date="2010" name="PLoS ONE">
        <title>The mitochondrial genome of the entomoparasitic green alga helicosporidium.</title>
        <authorList>
            <person name="Pombert J.F."/>
            <person name="Keeling P.J."/>
        </authorList>
    </citation>
    <scope>NUCLEOTIDE SEQUENCE</scope>
    <source>
        <strain evidence="2">ATCC 50920</strain>
    </source>
</reference>
<dbReference type="Pfam" id="PF00961">
    <property type="entry name" value="LAGLIDADG_1"/>
    <property type="match status" value="1"/>
</dbReference>
<dbReference type="PANTHER" id="PTHR36181">
    <property type="entry name" value="INTRON-ENCODED ENDONUCLEASE AI3-RELATED"/>
    <property type="match status" value="1"/>
</dbReference>
<dbReference type="InterPro" id="IPR004860">
    <property type="entry name" value="LAGLIDADG_dom"/>
</dbReference>
<proteinExistence type="predicted"/>
<sequence length="166" mass="19878">MKSIFLNSLFFKQWLVGLTDGDGTFTIIRKKNRPCSWYFSYKISLFTPNIQLLYFIKKMLKVGIVQKYDSHILLAISKIFHIKAKMLLNKKDNCYSINTTNSRSIKNIIKYFEGPHKNKSFLKGIKSLEFKIWARTYRKYKGNYIKLIEIQKFLRRLRTKIYLLKV</sequence>
<protein>
    <submittedName>
        <fullName evidence="2">Putative LAGLIDADG homing endonuclease</fullName>
    </submittedName>
</protein>
<dbReference type="PANTHER" id="PTHR36181:SF2">
    <property type="entry name" value="INTRON-ENCODED ENDONUCLEASE AI3-RELATED"/>
    <property type="match status" value="1"/>
</dbReference>
<dbReference type="GO" id="GO:0004519">
    <property type="term" value="F:endonuclease activity"/>
    <property type="evidence" value="ECO:0007669"/>
    <property type="project" value="UniProtKB-KW"/>
</dbReference>